<gene>
    <name evidence="2" type="ORF">BpHYR1_008533</name>
</gene>
<keyword evidence="1" id="KW-0732">Signal</keyword>
<proteinExistence type="predicted"/>
<comment type="caution">
    <text evidence="2">The sequence shown here is derived from an EMBL/GenBank/DDBJ whole genome shotgun (WGS) entry which is preliminary data.</text>
</comment>
<reference evidence="2 3" key="1">
    <citation type="journal article" date="2018" name="Sci. Rep.">
        <title>Genomic signatures of local adaptation to the degree of environmental predictability in rotifers.</title>
        <authorList>
            <person name="Franch-Gras L."/>
            <person name="Hahn C."/>
            <person name="Garcia-Roger E.M."/>
            <person name="Carmona M.J."/>
            <person name="Serra M."/>
            <person name="Gomez A."/>
        </authorList>
    </citation>
    <scope>NUCLEOTIDE SEQUENCE [LARGE SCALE GENOMIC DNA]</scope>
    <source>
        <strain evidence="2">HYR1</strain>
    </source>
</reference>
<keyword evidence="3" id="KW-1185">Reference proteome</keyword>
<dbReference type="EMBL" id="REGN01000289">
    <property type="protein sequence ID" value="RNA43020.1"/>
    <property type="molecule type" value="Genomic_DNA"/>
</dbReference>
<feature type="chain" id="PRO_5018197004" evidence="1">
    <location>
        <begin position="21"/>
        <end position="374"/>
    </location>
</feature>
<name>A0A3M7T5A6_BRAPC</name>
<organism evidence="2 3">
    <name type="scientific">Brachionus plicatilis</name>
    <name type="common">Marine rotifer</name>
    <name type="synonym">Brachionus muelleri</name>
    <dbReference type="NCBI Taxonomy" id="10195"/>
    <lineage>
        <taxon>Eukaryota</taxon>
        <taxon>Metazoa</taxon>
        <taxon>Spiralia</taxon>
        <taxon>Gnathifera</taxon>
        <taxon>Rotifera</taxon>
        <taxon>Eurotatoria</taxon>
        <taxon>Monogononta</taxon>
        <taxon>Pseudotrocha</taxon>
        <taxon>Ploima</taxon>
        <taxon>Brachionidae</taxon>
        <taxon>Brachionus</taxon>
    </lineage>
</organism>
<accession>A0A3M7T5A6</accession>
<evidence type="ECO:0000313" key="3">
    <source>
        <dbReference type="Proteomes" id="UP000276133"/>
    </source>
</evidence>
<evidence type="ECO:0000256" key="1">
    <source>
        <dbReference type="SAM" id="SignalP"/>
    </source>
</evidence>
<sequence length="374" mass="43421">MSNEKIFLILSLIYGAIVRGNLEITVRSPLENCTKFNRFVEIQPTYTYSIMRIEGFSKFNQIKLSCVTTIFKSIGLFKFIPKYQISLDNSANFVINNSFVLEYINPCLNIFDDYIQNEKNIFLYFSFTNNCKYEAITDPKIFQNSKITSLEISGLTNTMKIDTEINSIIESVEFNFYCSRLETLSKGLKFLNSLNIRSGTRSNTSQELQNFTLWTKNVNICVFANGVYCPYLSRSTLIQYYEIFIIDYFGGILKTFSNFLNLLISYERYTNLDDKALKIFKNKKNGVLFFILMIGIFINIEKPLTSENSAERLTEANSSSLRFTSGNEKACNTIVTNILSINRYFYIYLTSNTMGRRYHHKYSMIQGDQRHLIC</sequence>
<dbReference type="AlphaFoldDB" id="A0A3M7T5A6"/>
<feature type="signal peptide" evidence="1">
    <location>
        <begin position="1"/>
        <end position="20"/>
    </location>
</feature>
<dbReference type="Proteomes" id="UP000276133">
    <property type="component" value="Unassembled WGS sequence"/>
</dbReference>
<evidence type="ECO:0000313" key="2">
    <source>
        <dbReference type="EMBL" id="RNA43020.1"/>
    </source>
</evidence>
<protein>
    <submittedName>
        <fullName evidence="2">Uncharacterized protein</fullName>
    </submittedName>
</protein>